<reference evidence="2" key="1">
    <citation type="journal article" date="2005" name="Nature">
        <title>The map-based sequence of the rice genome.</title>
        <authorList>
            <consortium name="International rice genome sequencing project (IRGSP)"/>
            <person name="Matsumoto T."/>
            <person name="Wu J."/>
            <person name="Kanamori H."/>
            <person name="Katayose Y."/>
            <person name="Fujisawa M."/>
            <person name="Namiki N."/>
            <person name="Mizuno H."/>
            <person name="Yamamoto K."/>
            <person name="Antonio B.A."/>
            <person name="Baba T."/>
            <person name="Sakata K."/>
            <person name="Nagamura Y."/>
            <person name="Aoki H."/>
            <person name="Arikawa K."/>
            <person name="Arita K."/>
            <person name="Bito T."/>
            <person name="Chiden Y."/>
            <person name="Fujitsuka N."/>
            <person name="Fukunaka R."/>
            <person name="Hamada M."/>
            <person name="Harada C."/>
            <person name="Hayashi A."/>
            <person name="Hijishita S."/>
            <person name="Honda M."/>
            <person name="Hosokawa S."/>
            <person name="Ichikawa Y."/>
            <person name="Idonuma A."/>
            <person name="Iijima M."/>
            <person name="Ikeda M."/>
            <person name="Ikeno M."/>
            <person name="Ito K."/>
            <person name="Ito S."/>
            <person name="Ito T."/>
            <person name="Ito Y."/>
            <person name="Ito Y."/>
            <person name="Iwabuchi A."/>
            <person name="Kamiya K."/>
            <person name="Karasawa W."/>
            <person name="Kurita K."/>
            <person name="Katagiri S."/>
            <person name="Kikuta A."/>
            <person name="Kobayashi H."/>
            <person name="Kobayashi N."/>
            <person name="Machita K."/>
            <person name="Maehara T."/>
            <person name="Masukawa M."/>
            <person name="Mizubayashi T."/>
            <person name="Mukai Y."/>
            <person name="Nagasaki H."/>
            <person name="Nagata Y."/>
            <person name="Naito S."/>
            <person name="Nakashima M."/>
            <person name="Nakama Y."/>
            <person name="Nakamichi Y."/>
            <person name="Nakamura M."/>
            <person name="Meguro A."/>
            <person name="Negishi M."/>
            <person name="Ohta I."/>
            <person name="Ohta T."/>
            <person name="Okamoto M."/>
            <person name="Ono N."/>
            <person name="Saji S."/>
            <person name="Sakaguchi M."/>
            <person name="Sakai K."/>
            <person name="Shibata M."/>
            <person name="Shimokawa T."/>
            <person name="Song J."/>
            <person name="Takazaki Y."/>
            <person name="Terasawa K."/>
            <person name="Tsugane M."/>
            <person name="Tsuji K."/>
            <person name="Ueda S."/>
            <person name="Waki K."/>
            <person name="Yamagata H."/>
            <person name="Yamamoto M."/>
            <person name="Yamamoto S."/>
            <person name="Yamane H."/>
            <person name="Yoshiki S."/>
            <person name="Yoshihara R."/>
            <person name="Yukawa K."/>
            <person name="Zhong H."/>
            <person name="Yano M."/>
            <person name="Yuan Q."/>
            <person name="Ouyang S."/>
            <person name="Liu J."/>
            <person name="Jones K.M."/>
            <person name="Gansberger K."/>
            <person name="Moffat K."/>
            <person name="Hill J."/>
            <person name="Bera J."/>
            <person name="Fadrosh D."/>
            <person name="Jin S."/>
            <person name="Johri S."/>
            <person name="Kim M."/>
            <person name="Overton L."/>
            <person name="Reardon M."/>
            <person name="Tsitrin T."/>
            <person name="Vuong H."/>
            <person name="Weaver B."/>
            <person name="Ciecko A."/>
            <person name="Tallon L."/>
            <person name="Jackson J."/>
            <person name="Pai G."/>
            <person name="Aken S.V."/>
            <person name="Utterback T."/>
            <person name="Reidmuller S."/>
            <person name="Feldblyum T."/>
            <person name="Hsiao J."/>
            <person name="Zismann V."/>
            <person name="Iobst S."/>
            <person name="de Vazeille A.R."/>
            <person name="Buell C.R."/>
            <person name="Ying K."/>
            <person name="Li Y."/>
            <person name="Lu T."/>
            <person name="Huang Y."/>
            <person name="Zhao Q."/>
            <person name="Feng Q."/>
            <person name="Zhang L."/>
            <person name="Zhu J."/>
            <person name="Weng Q."/>
            <person name="Mu J."/>
            <person name="Lu Y."/>
            <person name="Fan D."/>
            <person name="Liu Y."/>
            <person name="Guan J."/>
            <person name="Zhang Y."/>
            <person name="Yu S."/>
            <person name="Liu X."/>
            <person name="Zhang Y."/>
            <person name="Hong G."/>
            <person name="Han B."/>
            <person name="Choisne N."/>
            <person name="Demange N."/>
            <person name="Orjeda G."/>
            <person name="Samain S."/>
            <person name="Cattolico L."/>
            <person name="Pelletier E."/>
            <person name="Couloux A."/>
            <person name="Segurens B."/>
            <person name="Wincker P."/>
            <person name="D'Hont A."/>
            <person name="Scarpelli C."/>
            <person name="Weissenbach J."/>
            <person name="Salanoubat M."/>
            <person name="Quetier F."/>
            <person name="Yu Y."/>
            <person name="Kim H.R."/>
            <person name="Rambo T."/>
            <person name="Currie J."/>
            <person name="Collura K."/>
            <person name="Luo M."/>
            <person name="Yang T."/>
            <person name="Ammiraju J.S.S."/>
            <person name="Engler F."/>
            <person name="Soderlund C."/>
            <person name="Wing R.A."/>
            <person name="Palmer L.E."/>
            <person name="de la Bastide M."/>
            <person name="Spiegel L."/>
            <person name="Nascimento L."/>
            <person name="Zutavern T."/>
            <person name="O'Shaughnessy A."/>
            <person name="Dike S."/>
            <person name="Dedhia N."/>
            <person name="Preston R."/>
            <person name="Balija V."/>
            <person name="McCombie W.R."/>
            <person name="Chow T."/>
            <person name="Chen H."/>
            <person name="Chung M."/>
            <person name="Chen C."/>
            <person name="Shaw J."/>
            <person name="Wu H."/>
            <person name="Hsiao K."/>
            <person name="Chao Y."/>
            <person name="Chu M."/>
            <person name="Cheng C."/>
            <person name="Hour A."/>
            <person name="Lee P."/>
            <person name="Lin S."/>
            <person name="Lin Y."/>
            <person name="Liou J."/>
            <person name="Liu S."/>
            <person name="Hsing Y."/>
            <person name="Raghuvanshi S."/>
            <person name="Mohanty A."/>
            <person name="Bharti A.K."/>
            <person name="Gaur A."/>
            <person name="Gupta V."/>
            <person name="Kumar D."/>
            <person name="Ravi V."/>
            <person name="Vij S."/>
            <person name="Kapur A."/>
            <person name="Khurana P."/>
            <person name="Khurana P."/>
            <person name="Khurana J.P."/>
            <person name="Tyagi A.K."/>
            <person name="Gaikwad K."/>
            <person name="Singh A."/>
            <person name="Dalal V."/>
            <person name="Srivastava S."/>
            <person name="Dixit A."/>
            <person name="Pal A.K."/>
            <person name="Ghazi I.A."/>
            <person name="Yadav M."/>
            <person name="Pandit A."/>
            <person name="Bhargava A."/>
            <person name="Sureshbabu K."/>
            <person name="Batra K."/>
            <person name="Sharma T.R."/>
            <person name="Mohapatra T."/>
            <person name="Singh N.K."/>
            <person name="Messing J."/>
            <person name="Nelson A.B."/>
            <person name="Fuks G."/>
            <person name="Kavchok S."/>
            <person name="Keizer G."/>
            <person name="Linton E."/>
            <person name="Llaca V."/>
            <person name="Song R."/>
            <person name="Tanyolac B."/>
            <person name="Young S."/>
            <person name="Ho-Il K."/>
            <person name="Hahn J.H."/>
            <person name="Sangsakoo G."/>
            <person name="Vanavichit A."/>
            <person name="de Mattos Luiz.A.T."/>
            <person name="Zimmer P.D."/>
            <person name="Malone G."/>
            <person name="Dellagostin O."/>
            <person name="de Oliveira A.C."/>
            <person name="Bevan M."/>
            <person name="Bancroft I."/>
            <person name="Minx P."/>
            <person name="Cordum H."/>
            <person name="Wilson R."/>
            <person name="Cheng Z."/>
            <person name="Jin W."/>
            <person name="Jiang J."/>
            <person name="Leong S.A."/>
            <person name="Iwama H."/>
            <person name="Gojobori T."/>
            <person name="Itoh T."/>
            <person name="Niimura Y."/>
            <person name="Fujii Y."/>
            <person name="Habara T."/>
            <person name="Sakai H."/>
            <person name="Sato Y."/>
            <person name="Wilson G."/>
            <person name="Kumar K."/>
            <person name="McCouch S."/>
            <person name="Juretic N."/>
            <person name="Hoen D."/>
            <person name="Wright S."/>
            <person name="Bruskiewich R."/>
            <person name="Bureau T."/>
            <person name="Miyao A."/>
            <person name="Hirochika H."/>
            <person name="Nishikawa T."/>
            <person name="Kadowaki K."/>
            <person name="Sugiura M."/>
            <person name="Burr B."/>
            <person name="Sasaki T."/>
        </authorList>
    </citation>
    <scope>NUCLEOTIDE SEQUENCE [LARGE SCALE GENOMIC DNA]</scope>
    <source>
        <strain evidence="2">cv. Nipponbare</strain>
    </source>
</reference>
<reference evidence="1 2" key="2">
    <citation type="journal article" date="2013" name="Plant Cell Physiol.">
        <title>Rice Annotation Project Database (RAP-DB): an integrative and interactive database for rice genomics.</title>
        <authorList>
            <person name="Sakai H."/>
            <person name="Lee S.S."/>
            <person name="Tanaka T."/>
            <person name="Numa H."/>
            <person name="Kim J."/>
            <person name="Kawahara Y."/>
            <person name="Wakimoto H."/>
            <person name="Yang C.C."/>
            <person name="Iwamoto M."/>
            <person name="Abe T."/>
            <person name="Yamada Y."/>
            <person name="Muto A."/>
            <person name="Inokuchi H."/>
            <person name="Ikemura T."/>
            <person name="Matsumoto T."/>
            <person name="Sasaki T."/>
            <person name="Itoh T."/>
        </authorList>
    </citation>
    <scope>NUCLEOTIDE SEQUENCE [LARGE SCALE GENOMIC DNA]</scope>
    <source>
        <strain evidence="2">cv. Nipponbare</strain>
    </source>
</reference>
<dbReference type="PaxDb" id="39947-A0A0N7KSV4"/>
<dbReference type="Proteomes" id="UP000059680">
    <property type="component" value="Chromosome 11"/>
</dbReference>
<sequence>MELFDLPMWGYKWSLGTSIGNSYSSQPIKDQATRYGVVRSPHVGLQVVTRDVPILCCFISILEDRSTSTRAISVITSRREVKQPAAEAYVDTAGYGEISADMPCLQELTELL</sequence>
<gene>
    <name evidence="1" type="ordered locus">Os11g0439900</name>
    <name evidence="1" type="ORF">OSNPB_110439900</name>
</gene>
<dbReference type="AlphaFoldDB" id="A0A0N7KSV4"/>
<accession>A0A0N7KSV4</accession>
<reference evidence="1 2" key="3">
    <citation type="journal article" date="2013" name="Rice">
        <title>Improvement of the Oryza sativa Nipponbare reference genome using next generation sequence and optical map data.</title>
        <authorList>
            <person name="Kawahara Y."/>
            <person name="de la Bastide M."/>
            <person name="Hamilton J.P."/>
            <person name="Kanamori H."/>
            <person name="McCombie W.R."/>
            <person name="Ouyang S."/>
            <person name="Schwartz D.C."/>
            <person name="Tanaka T."/>
            <person name="Wu J."/>
            <person name="Zhou S."/>
            <person name="Childs K.L."/>
            <person name="Davidson R.M."/>
            <person name="Lin H."/>
            <person name="Quesada-Ocampo L."/>
            <person name="Vaillancourt B."/>
            <person name="Sakai H."/>
            <person name="Lee S.S."/>
            <person name="Kim J."/>
            <person name="Numa H."/>
            <person name="Itoh T."/>
            <person name="Buell C.R."/>
            <person name="Matsumoto T."/>
        </authorList>
    </citation>
    <scope>NUCLEOTIDE SEQUENCE [LARGE SCALE GENOMIC DNA]</scope>
    <source>
        <strain evidence="2">cv. Nipponbare</strain>
    </source>
</reference>
<dbReference type="InParanoid" id="A0A0N7KSV4"/>
<dbReference type="EMBL" id="AP014967">
    <property type="protein sequence ID" value="BAT13866.1"/>
    <property type="molecule type" value="Genomic_DNA"/>
</dbReference>
<proteinExistence type="predicted"/>
<name>A0A0N7KSV4_ORYSJ</name>
<protein>
    <submittedName>
        <fullName evidence="1">Os11g0439900 protein</fullName>
    </submittedName>
</protein>
<keyword evidence="2" id="KW-1185">Reference proteome</keyword>
<evidence type="ECO:0000313" key="1">
    <source>
        <dbReference type="EMBL" id="BAT13866.1"/>
    </source>
</evidence>
<organism evidence="1 2">
    <name type="scientific">Oryza sativa subsp. japonica</name>
    <name type="common">Rice</name>
    <dbReference type="NCBI Taxonomy" id="39947"/>
    <lineage>
        <taxon>Eukaryota</taxon>
        <taxon>Viridiplantae</taxon>
        <taxon>Streptophyta</taxon>
        <taxon>Embryophyta</taxon>
        <taxon>Tracheophyta</taxon>
        <taxon>Spermatophyta</taxon>
        <taxon>Magnoliopsida</taxon>
        <taxon>Liliopsida</taxon>
        <taxon>Poales</taxon>
        <taxon>Poaceae</taxon>
        <taxon>BOP clade</taxon>
        <taxon>Oryzoideae</taxon>
        <taxon>Oryzeae</taxon>
        <taxon>Oryzinae</taxon>
        <taxon>Oryza</taxon>
        <taxon>Oryza sativa</taxon>
    </lineage>
</organism>
<evidence type="ECO:0000313" key="2">
    <source>
        <dbReference type="Proteomes" id="UP000059680"/>
    </source>
</evidence>